<evidence type="ECO:0000259" key="1">
    <source>
        <dbReference type="Pfam" id="PF03358"/>
    </source>
</evidence>
<dbReference type="RefSeq" id="WP_148375790.1">
    <property type="nucleotide sequence ID" value="NZ_VSIY01000001.1"/>
</dbReference>
<name>A0A5D0RPM3_9RHOB</name>
<sequence>MTLTDQQNQLCRDNPHDYSGLKALFVNTSLKKNAQESHTRTLLGVSAAIMEKSGVTVEHVHMLDHHVPPGIYPDMTEHGWDRDDWPMLWDKVMAADILVIGTPIWLGEESSVCRVLIERLYGMSGELNDKGQSIFYGKVGGTVVTGNEDGIKHVAMTTGFALSHLGYSIPPQADCGWIGEAGPGPSYGDEVDGKPAGFDNEFTQKNTTIMTWNLMHLAAMLKAAGGYSNHGNDRRAWDAGCRFDYENPEYRA</sequence>
<reference evidence="2 3" key="1">
    <citation type="submission" date="2019-08" db="EMBL/GenBank/DDBJ databases">
        <title>Identification of a novel species of the genus Boseongicola.</title>
        <authorList>
            <person name="Zhang X.-Q."/>
        </authorList>
    </citation>
    <scope>NUCLEOTIDE SEQUENCE [LARGE SCALE GENOMIC DNA]</scope>
    <source>
        <strain evidence="2 3">HY14</strain>
    </source>
</reference>
<protein>
    <submittedName>
        <fullName evidence="2">Flavodoxin family protein</fullName>
    </submittedName>
</protein>
<organism evidence="2 3">
    <name type="scientific">Maritimibacter fusiformis</name>
    <dbReference type="NCBI Taxonomy" id="2603819"/>
    <lineage>
        <taxon>Bacteria</taxon>
        <taxon>Pseudomonadati</taxon>
        <taxon>Pseudomonadota</taxon>
        <taxon>Alphaproteobacteria</taxon>
        <taxon>Rhodobacterales</taxon>
        <taxon>Roseobacteraceae</taxon>
        <taxon>Maritimibacter</taxon>
    </lineage>
</organism>
<evidence type="ECO:0000313" key="3">
    <source>
        <dbReference type="Proteomes" id="UP000322080"/>
    </source>
</evidence>
<comment type="caution">
    <text evidence="2">The sequence shown here is derived from an EMBL/GenBank/DDBJ whole genome shotgun (WGS) entry which is preliminary data.</text>
</comment>
<dbReference type="InterPro" id="IPR029039">
    <property type="entry name" value="Flavoprotein-like_sf"/>
</dbReference>
<accession>A0A5D0RPM3</accession>
<dbReference type="InterPro" id="IPR005025">
    <property type="entry name" value="FMN_Rdtase-like_dom"/>
</dbReference>
<gene>
    <name evidence="2" type="ORF">FVF75_00535</name>
</gene>
<dbReference type="GO" id="GO:0016491">
    <property type="term" value="F:oxidoreductase activity"/>
    <property type="evidence" value="ECO:0007669"/>
    <property type="project" value="InterPro"/>
</dbReference>
<dbReference type="Gene3D" id="3.40.50.360">
    <property type="match status" value="1"/>
</dbReference>
<dbReference type="AlphaFoldDB" id="A0A5D0RPM3"/>
<dbReference type="EMBL" id="VSIY01000001">
    <property type="protein sequence ID" value="TYB83547.1"/>
    <property type="molecule type" value="Genomic_DNA"/>
</dbReference>
<dbReference type="SUPFAM" id="SSF52218">
    <property type="entry name" value="Flavoproteins"/>
    <property type="match status" value="1"/>
</dbReference>
<proteinExistence type="predicted"/>
<dbReference type="Proteomes" id="UP000322080">
    <property type="component" value="Unassembled WGS sequence"/>
</dbReference>
<dbReference type="Pfam" id="PF03358">
    <property type="entry name" value="FMN_red"/>
    <property type="match status" value="1"/>
</dbReference>
<evidence type="ECO:0000313" key="2">
    <source>
        <dbReference type="EMBL" id="TYB83547.1"/>
    </source>
</evidence>
<feature type="domain" description="NADPH-dependent FMN reductase-like" evidence="1">
    <location>
        <begin position="23"/>
        <end position="166"/>
    </location>
</feature>
<keyword evidence="3" id="KW-1185">Reference proteome</keyword>